<dbReference type="AlphaFoldDB" id="A0A9P0CRH9"/>
<evidence type="ECO:0000313" key="3">
    <source>
        <dbReference type="EMBL" id="CAH1102911.1"/>
    </source>
</evidence>
<feature type="region of interest" description="Disordered" evidence="1">
    <location>
        <begin position="253"/>
        <end position="288"/>
    </location>
</feature>
<dbReference type="OrthoDB" id="6768938at2759"/>
<feature type="signal peptide" evidence="2">
    <location>
        <begin position="1"/>
        <end position="16"/>
    </location>
</feature>
<name>A0A9P0CRH9_9CUCU</name>
<protein>
    <submittedName>
        <fullName evidence="3">Uncharacterized protein</fullName>
    </submittedName>
</protein>
<evidence type="ECO:0000256" key="2">
    <source>
        <dbReference type="SAM" id="SignalP"/>
    </source>
</evidence>
<keyword evidence="4" id="KW-1185">Reference proteome</keyword>
<gene>
    <name evidence="3" type="ORF">PSYICH_LOCUS3577</name>
</gene>
<dbReference type="EMBL" id="OV651825">
    <property type="protein sequence ID" value="CAH1102911.1"/>
    <property type="molecule type" value="Genomic_DNA"/>
</dbReference>
<evidence type="ECO:0000256" key="1">
    <source>
        <dbReference type="SAM" id="MobiDB-lite"/>
    </source>
</evidence>
<reference evidence="3" key="1">
    <citation type="submission" date="2022-01" db="EMBL/GenBank/DDBJ databases">
        <authorList>
            <person name="King R."/>
        </authorList>
    </citation>
    <scope>NUCLEOTIDE SEQUENCE</scope>
</reference>
<sequence length="288" mass="31937">MKFIFFTFALIVVTNCSQVNVVRELLKNFDYTNAAADQLRKDTENLITQTKTEFSTLTKLAESNIQLSLSAIQSNVKSILDYSEKRTSKLISYLIEDIQKAQKYPVDYSTCLITVPFIKSLSDNYKLKTKLALDTSLRVVNTTIRDGVLTMDHMNSVVNSFGLSLSSCSVDDLDCIVKISEQVVESNDDFLASFNLILQNVATLPQLAVTEATSAANQTVYNDEDYACGNADLVTSCIQTYNDDEAIVPTELTSEANDLSTDPVTDVSDVTDQPGHCDHEPFNPELFL</sequence>
<evidence type="ECO:0000313" key="4">
    <source>
        <dbReference type="Proteomes" id="UP001153636"/>
    </source>
</evidence>
<accession>A0A9P0CRH9</accession>
<feature type="chain" id="PRO_5040182805" evidence="2">
    <location>
        <begin position="17"/>
        <end position="288"/>
    </location>
</feature>
<organism evidence="3 4">
    <name type="scientific">Psylliodes chrysocephalus</name>
    <dbReference type="NCBI Taxonomy" id="3402493"/>
    <lineage>
        <taxon>Eukaryota</taxon>
        <taxon>Metazoa</taxon>
        <taxon>Ecdysozoa</taxon>
        <taxon>Arthropoda</taxon>
        <taxon>Hexapoda</taxon>
        <taxon>Insecta</taxon>
        <taxon>Pterygota</taxon>
        <taxon>Neoptera</taxon>
        <taxon>Endopterygota</taxon>
        <taxon>Coleoptera</taxon>
        <taxon>Polyphaga</taxon>
        <taxon>Cucujiformia</taxon>
        <taxon>Chrysomeloidea</taxon>
        <taxon>Chrysomelidae</taxon>
        <taxon>Galerucinae</taxon>
        <taxon>Alticini</taxon>
        <taxon>Psylliodes</taxon>
    </lineage>
</organism>
<feature type="compositionally biased region" description="Low complexity" evidence="1">
    <location>
        <begin position="258"/>
        <end position="272"/>
    </location>
</feature>
<dbReference type="Proteomes" id="UP001153636">
    <property type="component" value="Chromosome 13"/>
</dbReference>
<proteinExistence type="predicted"/>
<keyword evidence="2" id="KW-0732">Signal</keyword>